<dbReference type="EMBL" id="CP000939">
    <property type="protein sequence ID" value="ACA44787.1"/>
    <property type="molecule type" value="Genomic_DNA"/>
</dbReference>
<organism evidence="1 2">
    <name type="scientific">Clostridium botulinum (strain Okra / Type B1)</name>
    <dbReference type="NCBI Taxonomy" id="498213"/>
    <lineage>
        <taxon>Bacteria</taxon>
        <taxon>Bacillati</taxon>
        <taxon>Bacillota</taxon>
        <taxon>Clostridia</taxon>
        <taxon>Eubacteriales</taxon>
        <taxon>Clostridiaceae</taxon>
        <taxon>Clostridium</taxon>
    </lineage>
</organism>
<dbReference type="Proteomes" id="UP000008541">
    <property type="component" value="Chromosome"/>
</dbReference>
<name>B1ILW4_CLOBK</name>
<accession>B1ILW4</accession>
<reference evidence="1 2" key="1">
    <citation type="journal article" date="2007" name="PLoS ONE">
        <title>Analysis of the neurotoxin complex genes in Clostridium botulinum A1-A4 and B1 strains: BoNT/A3, /Ba4 and /B1 clusters are located within plasmids.</title>
        <authorList>
            <person name="Smith T.J."/>
            <person name="Hill K.K."/>
            <person name="Foley B.T."/>
            <person name="Detter J.C."/>
            <person name="Munk A.C."/>
            <person name="Bruce D.C."/>
            <person name="Doggett N.A."/>
            <person name="Smith L.A."/>
            <person name="Marks J.D."/>
            <person name="Xie G."/>
            <person name="Brettin T.S."/>
        </authorList>
    </citation>
    <scope>NUCLEOTIDE SEQUENCE [LARGE SCALE GENOMIC DNA]</scope>
    <source>
        <strain evidence="2">Okra / Type B1</strain>
    </source>
</reference>
<dbReference type="KEGG" id="cbb:CLD_2862"/>
<sequence>MIRWKKPYYNKNKQGNIIYSEPLLISVLYETPVPLSQE</sequence>
<proteinExistence type="predicted"/>
<evidence type="ECO:0000313" key="2">
    <source>
        <dbReference type="Proteomes" id="UP000008541"/>
    </source>
</evidence>
<protein>
    <submittedName>
        <fullName evidence="1">Uncharacterized protein</fullName>
    </submittedName>
</protein>
<evidence type="ECO:0000313" key="1">
    <source>
        <dbReference type="EMBL" id="ACA44787.1"/>
    </source>
</evidence>
<dbReference type="HOGENOM" id="CLU_3326411_0_0_9"/>
<dbReference type="AlphaFoldDB" id="B1ILW4"/>
<gene>
    <name evidence="1" type="ordered locus">CLD_2862</name>
</gene>